<accession>A0AAV5MMG0</accession>
<gene>
    <name evidence="1" type="ORF">SLEP1_g57781</name>
</gene>
<organism evidence="1 2">
    <name type="scientific">Rubroshorea leprosula</name>
    <dbReference type="NCBI Taxonomy" id="152421"/>
    <lineage>
        <taxon>Eukaryota</taxon>
        <taxon>Viridiplantae</taxon>
        <taxon>Streptophyta</taxon>
        <taxon>Embryophyta</taxon>
        <taxon>Tracheophyta</taxon>
        <taxon>Spermatophyta</taxon>
        <taxon>Magnoliopsida</taxon>
        <taxon>eudicotyledons</taxon>
        <taxon>Gunneridae</taxon>
        <taxon>Pentapetalae</taxon>
        <taxon>rosids</taxon>
        <taxon>malvids</taxon>
        <taxon>Malvales</taxon>
        <taxon>Dipterocarpaceae</taxon>
        <taxon>Rubroshorea</taxon>
    </lineage>
</organism>
<sequence>MVTMTMIENLELVGPRSGRRSKGNMMGLGRISLKQSRCSTGRSQLLQTMAIEVPIPVAFVSEANPVHWNRAIQAIPTTPTCSAMTCSKL</sequence>
<dbReference type="EMBL" id="BPVZ01000436">
    <property type="protein sequence ID" value="GKV51106.1"/>
    <property type="molecule type" value="Genomic_DNA"/>
</dbReference>
<evidence type="ECO:0000313" key="1">
    <source>
        <dbReference type="EMBL" id="GKV51106.1"/>
    </source>
</evidence>
<evidence type="ECO:0000313" key="2">
    <source>
        <dbReference type="Proteomes" id="UP001054252"/>
    </source>
</evidence>
<name>A0AAV5MMG0_9ROSI</name>
<dbReference type="AlphaFoldDB" id="A0AAV5MMG0"/>
<comment type="caution">
    <text evidence="1">The sequence shown here is derived from an EMBL/GenBank/DDBJ whole genome shotgun (WGS) entry which is preliminary data.</text>
</comment>
<reference evidence="1 2" key="1">
    <citation type="journal article" date="2021" name="Commun. Biol.">
        <title>The genome of Shorea leprosula (Dipterocarpaceae) highlights the ecological relevance of drought in aseasonal tropical rainforests.</title>
        <authorList>
            <person name="Ng K.K.S."/>
            <person name="Kobayashi M.J."/>
            <person name="Fawcett J.A."/>
            <person name="Hatakeyama M."/>
            <person name="Paape T."/>
            <person name="Ng C.H."/>
            <person name="Ang C.C."/>
            <person name="Tnah L.H."/>
            <person name="Lee C.T."/>
            <person name="Nishiyama T."/>
            <person name="Sese J."/>
            <person name="O'Brien M.J."/>
            <person name="Copetti D."/>
            <person name="Mohd Noor M.I."/>
            <person name="Ong R.C."/>
            <person name="Putra M."/>
            <person name="Sireger I.Z."/>
            <person name="Indrioko S."/>
            <person name="Kosugi Y."/>
            <person name="Izuno A."/>
            <person name="Isagi Y."/>
            <person name="Lee S.L."/>
            <person name="Shimizu K.K."/>
        </authorList>
    </citation>
    <scope>NUCLEOTIDE SEQUENCE [LARGE SCALE GENOMIC DNA]</scope>
    <source>
        <strain evidence="1">214</strain>
    </source>
</reference>
<proteinExistence type="predicted"/>
<dbReference type="Proteomes" id="UP001054252">
    <property type="component" value="Unassembled WGS sequence"/>
</dbReference>
<protein>
    <submittedName>
        <fullName evidence="1">Uncharacterized protein</fullName>
    </submittedName>
</protein>
<keyword evidence="2" id="KW-1185">Reference proteome</keyword>